<organism evidence="1 2">
    <name type="scientific">Chamaesiphon polymorphus CCALA 037</name>
    <dbReference type="NCBI Taxonomy" id="2107692"/>
    <lineage>
        <taxon>Bacteria</taxon>
        <taxon>Bacillati</taxon>
        <taxon>Cyanobacteriota</taxon>
        <taxon>Cyanophyceae</taxon>
        <taxon>Gomontiellales</taxon>
        <taxon>Chamaesiphonaceae</taxon>
        <taxon>Chamaesiphon</taxon>
    </lineage>
</organism>
<dbReference type="EMBL" id="PVWO01000454">
    <property type="protein sequence ID" value="PSB47660.1"/>
    <property type="molecule type" value="Genomic_DNA"/>
</dbReference>
<dbReference type="Pfam" id="PF13707">
    <property type="entry name" value="RloB"/>
    <property type="match status" value="1"/>
</dbReference>
<accession>A0A2T1FRR5</accession>
<name>A0A2T1FRR5_9CYAN</name>
<protein>
    <submittedName>
        <fullName evidence="1">Abortive phage infection protein</fullName>
    </submittedName>
</protein>
<proteinExistence type="predicted"/>
<dbReference type="Proteomes" id="UP000238937">
    <property type="component" value="Unassembled WGS sequence"/>
</dbReference>
<keyword evidence="2" id="KW-1185">Reference proteome</keyword>
<comment type="caution">
    <text evidence="1">The sequence shown here is derived from an EMBL/GenBank/DDBJ whole genome shotgun (WGS) entry which is preliminary data.</text>
</comment>
<dbReference type="AlphaFoldDB" id="A0A2T1FRR5"/>
<gene>
    <name evidence="1" type="ORF">C7B77_24190</name>
</gene>
<reference evidence="1 2" key="1">
    <citation type="submission" date="2018-03" db="EMBL/GenBank/DDBJ databases">
        <title>The ancient ancestry and fast evolution of plastids.</title>
        <authorList>
            <person name="Moore K.R."/>
            <person name="Magnabosco C."/>
            <person name="Momper L."/>
            <person name="Gold D.A."/>
            <person name="Bosak T."/>
            <person name="Fournier G.P."/>
        </authorList>
    </citation>
    <scope>NUCLEOTIDE SEQUENCE [LARGE SCALE GENOMIC DNA]</scope>
    <source>
        <strain evidence="1 2">CCALA 037</strain>
    </source>
</reference>
<sequence>MPKRKTNSRSYSTREVDIREVKERFLIVCEGKKTEPYYFKSFRVPKAVVAVQGAAGDPTRLVNSANKLANEDEYDQVWCVFDRDVGAWTAQNFNNALQNAKSYGFHVAYSNECFELWYILHFEFLNTGLPRSDYEDKLSELLGKKYQKNDLTMYQQLLEKQPIAIKYAQKLLDSYNPIDPERDNPATTVHLLVQALNRFL</sequence>
<dbReference type="RefSeq" id="WP_106310944.1">
    <property type="nucleotide sequence ID" value="NZ_PVWO01000454.1"/>
</dbReference>
<evidence type="ECO:0000313" key="1">
    <source>
        <dbReference type="EMBL" id="PSB47660.1"/>
    </source>
</evidence>
<evidence type="ECO:0000313" key="2">
    <source>
        <dbReference type="Proteomes" id="UP000238937"/>
    </source>
</evidence>
<dbReference type="OrthoDB" id="9796523at2"/>
<dbReference type="InterPro" id="IPR025591">
    <property type="entry name" value="RloB"/>
</dbReference>